<dbReference type="EMBL" id="LGTC01000001">
    <property type="protein sequence ID" value="KNY26677.1"/>
    <property type="molecule type" value="Genomic_DNA"/>
</dbReference>
<keyword evidence="1" id="KW-1133">Transmembrane helix</keyword>
<organism evidence="2 3">
    <name type="scientific">Pseudobacteroides cellulosolvens ATCC 35603 = DSM 2933</name>
    <dbReference type="NCBI Taxonomy" id="398512"/>
    <lineage>
        <taxon>Bacteria</taxon>
        <taxon>Bacillati</taxon>
        <taxon>Bacillota</taxon>
        <taxon>Clostridia</taxon>
        <taxon>Eubacteriales</taxon>
        <taxon>Oscillospiraceae</taxon>
        <taxon>Pseudobacteroides</taxon>
    </lineage>
</organism>
<dbReference type="PATRIC" id="fig|398512.5.peg.2022"/>
<feature type="transmembrane region" description="Helical" evidence="1">
    <location>
        <begin position="99"/>
        <end position="132"/>
    </location>
</feature>
<comment type="caution">
    <text evidence="2">The sequence shown here is derived from an EMBL/GenBank/DDBJ whole genome shotgun (WGS) entry which is preliminary data.</text>
</comment>
<dbReference type="OrthoDB" id="9803265at2"/>
<accession>A0A0L6JMS1</accession>
<proteinExistence type="predicted"/>
<keyword evidence="1" id="KW-0812">Transmembrane</keyword>
<dbReference type="RefSeq" id="WP_036938174.1">
    <property type="nucleotide sequence ID" value="NZ_JQKC01000006.1"/>
</dbReference>
<dbReference type="Pfam" id="PF16316">
    <property type="entry name" value="DUF4956"/>
    <property type="match status" value="1"/>
</dbReference>
<evidence type="ECO:0008006" key="4">
    <source>
        <dbReference type="Google" id="ProtNLM"/>
    </source>
</evidence>
<name>A0A0L6JMS1_9FIRM</name>
<feature type="transmembrane region" description="Helical" evidence="1">
    <location>
        <begin position="20"/>
        <end position="38"/>
    </location>
</feature>
<keyword evidence="1" id="KW-0472">Membrane</keyword>
<sequence length="227" mass="25407">MLDSIFKTSEQINLTVGNAMLTLVIAFILGLIISITYIKTNSKKIHNQNFILTLVMISPIIAIIILLIGDNAARAFGLAGAFSIIRFRSQAGDPKDIAYVFFTMAAGLACGIGMFGYAALFTIFLCILTAILSFSNFGANKHHEKALKIVIPEDLDYHGVFDDLFEKYTITHELRRVKTTELGSLFELVYMVNMRFEANEKDFMDELRCRNGNLSIVLILNAERADY</sequence>
<dbReference type="eggNOG" id="COG1285">
    <property type="taxonomic scope" value="Bacteria"/>
</dbReference>
<keyword evidence="3" id="KW-1185">Reference proteome</keyword>
<dbReference type="STRING" id="398512.Bccel_1942"/>
<feature type="transmembrane region" description="Helical" evidence="1">
    <location>
        <begin position="50"/>
        <end position="69"/>
    </location>
</feature>
<reference evidence="3" key="1">
    <citation type="submission" date="2015-07" db="EMBL/GenBank/DDBJ databases">
        <title>Near-Complete Genome Sequence of the Cellulolytic Bacterium Bacteroides (Pseudobacteroides) cellulosolvens ATCC 35603.</title>
        <authorList>
            <person name="Dassa B."/>
            <person name="Utturkar S.M."/>
            <person name="Klingeman D.M."/>
            <person name="Hurt R.A."/>
            <person name="Keller M."/>
            <person name="Xu J."/>
            <person name="Reddy Y.H.K."/>
            <person name="Borovok I."/>
            <person name="Grinberg I.R."/>
            <person name="Lamed R."/>
            <person name="Zhivin O."/>
            <person name="Bayer E.A."/>
            <person name="Brown S.D."/>
        </authorList>
    </citation>
    <scope>NUCLEOTIDE SEQUENCE [LARGE SCALE GENOMIC DNA]</scope>
    <source>
        <strain evidence="3">DSM 2933</strain>
    </source>
</reference>
<dbReference type="Proteomes" id="UP000036923">
    <property type="component" value="Unassembled WGS sequence"/>
</dbReference>
<protein>
    <recommendedName>
        <fullName evidence="4">DUF4956 domain-containing protein</fullName>
    </recommendedName>
</protein>
<evidence type="ECO:0000313" key="2">
    <source>
        <dbReference type="EMBL" id="KNY26677.1"/>
    </source>
</evidence>
<evidence type="ECO:0000256" key="1">
    <source>
        <dbReference type="SAM" id="Phobius"/>
    </source>
</evidence>
<dbReference type="AlphaFoldDB" id="A0A0L6JMS1"/>
<evidence type="ECO:0000313" key="3">
    <source>
        <dbReference type="Proteomes" id="UP000036923"/>
    </source>
</evidence>
<gene>
    <name evidence="2" type="ORF">Bccel_1942</name>
</gene>
<dbReference type="InterPro" id="IPR032531">
    <property type="entry name" value="DUF4956"/>
</dbReference>